<keyword evidence="2" id="KW-1185">Reference proteome</keyword>
<dbReference type="Proteomes" id="UP001500902">
    <property type="component" value="Unassembled WGS sequence"/>
</dbReference>
<organism evidence="1 2">
    <name type="scientific">Nonomuraea antimicrobica</name>
    <dbReference type="NCBI Taxonomy" id="561173"/>
    <lineage>
        <taxon>Bacteria</taxon>
        <taxon>Bacillati</taxon>
        <taxon>Actinomycetota</taxon>
        <taxon>Actinomycetes</taxon>
        <taxon>Streptosporangiales</taxon>
        <taxon>Streptosporangiaceae</taxon>
        <taxon>Nonomuraea</taxon>
    </lineage>
</organism>
<gene>
    <name evidence="1" type="ORF">GCM10022224_026790</name>
</gene>
<dbReference type="RefSeq" id="WP_344876645.1">
    <property type="nucleotide sequence ID" value="NZ_BAAAZP010000049.1"/>
</dbReference>
<evidence type="ECO:0000313" key="2">
    <source>
        <dbReference type="Proteomes" id="UP001500902"/>
    </source>
</evidence>
<dbReference type="EMBL" id="BAAAZP010000049">
    <property type="protein sequence ID" value="GAA3661837.1"/>
    <property type="molecule type" value="Genomic_DNA"/>
</dbReference>
<proteinExistence type="predicted"/>
<accession>A0ABP7BIH1</accession>
<reference evidence="2" key="1">
    <citation type="journal article" date="2019" name="Int. J. Syst. Evol. Microbiol.">
        <title>The Global Catalogue of Microorganisms (GCM) 10K type strain sequencing project: providing services to taxonomists for standard genome sequencing and annotation.</title>
        <authorList>
            <consortium name="The Broad Institute Genomics Platform"/>
            <consortium name="The Broad Institute Genome Sequencing Center for Infectious Disease"/>
            <person name="Wu L."/>
            <person name="Ma J."/>
        </authorList>
    </citation>
    <scope>NUCLEOTIDE SEQUENCE [LARGE SCALE GENOMIC DNA]</scope>
    <source>
        <strain evidence="2">JCM 16904</strain>
    </source>
</reference>
<name>A0ABP7BIH1_9ACTN</name>
<evidence type="ECO:0008006" key="3">
    <source>
        <dbReference type="Google" id="ProtNLM"/>
    </source>
</evidence>
<protein>
    <recommendedName>
        <fullName evidence="3">LLM class flavin-dependent oxidoreductase</fullName>
    </recommendedName>
</protein>
<sequence>MVERELRIIRDDLHCTAVRVMGGDPERIELAAAHAADLGLEVWFSPYPLELAAEETLSSRRQGDLRLRAA</sequence>
<comment type="caution">
    <text evidence="1">The sequence shown here is derived from an EMBL/GenBank/DDBJ whole genome shotgun (WGS) entry which is preliminary data.</text>
</comment>
<evidence type="ECO:0000313" key="1">
    <source>
        <dbReference type="EMBL" id="GAA3661837.1"/>
    </source>
</evidence>